<accession>A0A2Z4IL41</accession>
<dbReference type="AlphaFoldDB" id="A0A2Z4IL41"/>
<feature type="transmembrane region" description="Helical" evidence="1">
    <location>
        <begin position="12"/>
        <end position="29"/>
    </location>
</feature>
<keyword evidence="1" id="KW-0812">Transmembrane</keyword>
<dbReference type="EMBL" id="CP030041">
    <property type="protein sequence ID" value="AWW31665.1"/>
    <property type="molecule type" value="Genomic_DNA"/>
</dbReference>
<dbReference type="Proteomes" id="UP000248688">
    <property type="component" value="Chromosome"/>
</dbReference>
<evidence type="ECO:0000256" key="1">
    <source>
        <dbReference type="SAM" id="Phobius"/>
    </source>
</evidence>
<keyword evidence="1" id="KW-0472">Membrane</keyword>
<dbReference type="KEGG" id="est:DN752_16875"/>
<gene>
    <name evidence="2" type="ORF">DN752_16875</name>
</gene>
<reference evidence="2 3" key="1">
    <citation type="submission" date="2018-06" db="EMBL/GenBank/DDBJ databases">
        <title>Echinicola strongylocentroti sp. nov., isolated from a sea urchin Strongylocentrotus intermedius.</title>
        <authorList>
            <person name="Bae S.S."/>
        </authorList>
    </citation>
    <scope>NUCLEOTIDE SEQUENCE [LARGE SCALE GENOMIC DNA]</scope>
    <source>
        <strain evidence="2 3">MEBiC08714</strain>
    </source>
</reference>
<protein>
    <submittedName>
        <fullName evidence="2">Uncharacterized protein</fullName>
    </submittedName>
</protein>
<organism evidence="2 3">
    <name type="scientific">Echinicola strongylocentroti</name>
    <dbReference type="NCBI Taxonomy" id="1795355"/>
    <lineage>
        <taxon>Bacteria</taxon>
        <taxon>Pseudomonadati</taxon>
        <taxon>Bacteroidota</taxon>
        <taxon>Cytophagia</taxon>
        <taxon>Cytophagales</taxon>
        <taxon>Cyclobacteriaceae</taxon>
        <taxon>Echinicola</taxon>
    </lineage>
</organism>
<sequence>MKPHASHFLKMSFSYVCMVVGTALSWMAVGGKIPGFDFFVYILWGFIAIAYAREVVIFLKKEKDAKGNNY</sequence>
<feature type="transmembrane region" description="Helical" evidence="1">
    <location>
        <begin position="41"/>
        <end position="59"/>
    </location>
</feature>
<keyword evidence="3" id="KW-1185">Reference proteome</keyword>
<name>A0A2Z4IL41_9BACT</name>
<dbReference type="RefSeq" id="WP_112785040.1">
    <property type="nucleotide sequence ID" value="NZ_CP030041.1"/>
</dbReference>
<evidence type="ECO:0000313" key="3">
    <source>
        <dbReference type="Proteomes" id="UP000248688"/>
    </source>
</evidence>
<evidence type="ECO:0000313" key="2">
    <source>
        <dbReference type="EMBL" id="AWW31665.1"/>
    </source>
</evidence>
<keyword evidence="1" id="KW-1133">Transmembrane helix</keyword>
<proteinExistence type="predicted"/>